<evidence type="ECO:0000259" key="10">
    <source>
        <dbReference type="PROSITE" id="PS50110"/>
    </source>
</evidence>
<dbReference type="SUPFAM" id="SSF52172">
    <property type="entry name" value="CheY-like"/>
    <property type="match status" value="1"/>
</dbReference>
<dbReference type="KEGG" id="mhu:Mhun_0989"/>
<dbReference type="CDD" id="cd00088">
    <property type="entry name" value="HPT"/>
    <property type="match status" value="1"/>
</dbReference>
<dbReference type="SMART" id="SM00073">
    <property type="entry name" value="HPT"/>
    <property type="match status" value="1"/>
</dbReference>
<dbReference type="GO" id="GO:0004673">
    <property type="term" value="F:protein histidine kinase activity"/>
    <property type="evidence" value="ECO:0007669"/>
    <property type="project" value="UniProtKB-EC"/>
</dbReference>
<dbReference type="eggNOG" id="arCOG02590">
    <property type="taxonomic scope" value="Archaea"/>
</dbReference>
<organism evidence="13 14">
    <name type="scientific">Methanospirillum hungatei JF-1 (strain ATCC 27890 / DSM 864 / NBRC 100397 / JF-1)</name>
    <dbReference type="NCBI Taxonomy" id="323259"/>
    <lineage>
        <taxon>Archaea</taxon>
        <taxon>Methanobacteriati</taxon>
        <taxon>Methanobacteriota</taxon>
        <taxon>Stenosarchaea group</taxon>
        <taxon>Methanomicrobia</taxon>
        <taxon>Methanomicrobiales</taxon>
        <taxon>Methanospirillaceae</taxon>
        <taxon>Methanospirillum</taxon>
    </lineage>
</organism>
<dbReference type="PANTHER" id="PTHR43395">
    <property type="entry name" value="SENSOR HISTIDINE KINASE CHEA"/>
    <property type="match status" value="1"/>
</dbReference>
<dbReference type="Gene3D" id="1.20.120.160">
    <property type="entry name" value="HPT domain"/>
    <property type="match status" value="1"/>
</dbReference>
<accession>Q2FQU0</accession>
<dbReference type="Pfam" id="PF00072">
    <property type="entry name" value="Response_reg"/>
    <property type="match status" value="1"/>
</dbReference>
<feature type="region of interest" description="Disordered" evidence="8">
    <location>
        <begin position="128"/>
        <end position="172"/>
    </location>
</feature>
<dbReference type="InterPro" id="IPR051315">
    <property type="entry name" value="Bact_Chemotaxis_CheA"/>
</dbReference>
<evidence type="ECO:0000259" key="11">
    <source>
        <dbReference type="PROSITE" id="PS50851"/>
    </source>
</evidence>
<dbReference type="PROSITE" id="PS50110">
    <property type="entry name" value="RESPONSE_REGULATORY"/>
    <property type="match status" value="1"/>
</dbReference>
<feature type="domain" description="CheW-like" evidence="11">
    <location>
        <begin position="488"/>
        <end position="623"/>
    </location>
</feature>
<feature type="domain" description="Response regulatory" evidence="10">
    <location>
        <begin position="643"/>
        <end position="759"/>
    </location>
</feature>
<keyword evidence="4" id="KW-0808">Transferase</keyword>
<dbReference type="SUPFAM" id="SSF50341">
    <property type="entry name" value="CheW-like"/>
    <property type="match status" value="1"/>
</dbReference>
<dbReference type="InterPro" id="IPR011006">
    <property type="entry name" value="CheY-like_superfamily"/>
</dbReference>
<reference evidence="14" key="1">
    <citation type="journal article" date="2016" name="Stand. Genomic Sci.">
        <title>Complete genome sequence of Methanospirillum hungatei type strain JF1.</title>
        <authorList>
            <person name="Gunsalus R.P."/>
            <person name="Cook L.E."/>
            <person name="Crable B."/>
            <person name="Rohlin L."/>
            <person name="McDonald E."/>
            <person name="Mouttaki H."/>
            <person name="Sieber J.R."/>
            <person name="Poweleit N."/>
            <person name="Zhou H."/>
            <person name="Lapidus A.L."/>
            <person name="Daligault H.E."/>
            <person name="Land M."/>
            <person name="Gilna P."/>
            <person name="Ivanova N."/>
            <person name="Kyrpides N."/>
            <person name="Culley D.E."/>
            <person name="McInerney M.J."/>
        </authorList>
    </citation>
    <scope>NUCLEOTIDE SEQUENCE [LARGE SCALE GENOMIC DNA]</scope>
    <source>
        <strain evidence="14">ATCC 27890 / DSM 864 / NBRC 100397 / JF-1</strain>
    </source>
</reference>
<dbReference type="PROSITE" id="PS50894">
    <property type="entry name" value="HPT"/>
    <property type="match status" value="1"/>
</dbReference>
<dbReference type="eggNOG" id="arCOG04403">
    <property type="taxonomic scope" value="Archaea"/>
</dbReference>
<evidence type="ECO:0000256" key="4">
    <source>
        <dbReference type="ARBA" id="ARBA00022679"/>
    </source>
</evidence>
<dbReference type="SMART" id="SM00387">
    <property type="entry name" value="HATPase_c"/>
    <property type="match status" value="1"/>
</dbReference>
<evidence type="ECO:0000313" key="14">
    <source>
        <dbReference type="Proteomes" id="UP000001941"/>
    </source>
</evidence>
<dbReference type="Pfam" id="PF01627">
    <property type="entry name" value="Hpt"/>
    <property type="match status" value="1"/>
</dbReference>
<evidence type="ECO:0000256" key="8">
    <source>
        <dbReference type="SAM" id="MobiDB-lite"/>
    </source>
</evidence>
<dbReference type="GeneID" id="3924036"/>
<evidence type="ECO:0000256" key="7">
    <source>
        <dbReference type="PROSITE-ProRule" id="PRU00169"/>
    </source>
</evidence>
<dbReference type="SUPFAM" id="SSF55874">
    <property type="entry name" value="ATPase domain of HSP90 chaperone/DNA topoisomerase II/histidine kinase"/>
    <property type="match status" value="1"/>
</dbReference>
<dbReference type="RefSeq" id="WP_011448018.1">
    <property type="nucleotide sequence ID" value="NC_007796.1"/>
</dbReference>
<dbReference type="PROSITE" id="PS50851">
    <property type="entry name" value="CHEW"/>
    <property type="match status" value="1"/>
</dbReference>
<dbReference type="SUPFAM" id="SSF47226">
    <property type="entry name" value="Histidine-containing phosphotransfer domain, HPT domain"/>
    <property type="match status" value="1"/>
</dbReference>
<feature type="modified residue" description="Phosphohistidine" evidence="6">
    <location>
        <position position="54"/>
    </location>
</feature>
<dbReference type="InterPro" id="IPR002545">
    <property type="entry name" value="CheW-lke_dom"/>
</dbReference>
<dbReference type="GO" id="GO:0006935">
    <property type="term" value="P:chemotaxis"/>
    <property type="evidence" value="ECO:0007669"/>
    <property type="project" value="InterPro"/>
</dbReference>
<dbReference type="EnsemblBacteria" id="ABD40739">
    <property type="protein sequence ID" value="ABD40739"/>
    <property type="gene ID" value="Mhun_0989"/>
</dbReference>
<dbReference type="EC" id="2.7.13.3" evidence="2"/>
<dbReference type="InterPro" id="IPR001789">
    <property type="entry name" value="Sig_transdc_resp-reg_receiver"/>
</dbReference>
<evidence type="ECO:0000256" key="1">
    <source>
        <dbReference type="ARBA" id="ARBA00000085"/>
    </source>
</evidence>
<dbReference type="SMART" id="SM00448">
    <property type="entry name" value="REC"/>
    <property type="match status" value="1"/>
</dbReference>
<dbReference type="SMART" id="SM00260">
    <property type="entry name" value="CheW"/>
    <property type="match status" value="1"/>
</dbReference>
<dbReference type="FunFam" id="3.30.565.10:FF:000016">
    <property type="entry name" value="Chemotaxis protein CheA, putative"/>
    <property type="match status" value="1"/>
</dbReference>
<dbReference type="PROSITE" id="PS50109">
    <property type="entry name" value="HIS_KIN"/>
    <property type="match status" value="1"/>
</dbReference>
<name>Q2FQU0_METHJ</name>
<dbReference type="InParanoid" id="Q2FQU0"/>
<dbReference type="InterPro" id="IPR036890">
    <property type="entry name" value="HATPase_C_sf"/>
</dbReference>
<evidence type="ECO:0000259" key="9">
    <source>
        <dbReference type="PROSITE" id="PS50109"/>
    </source>
</evidence>
<dbReference type="Pfam" id="PF02518">
    <property type="entry name" value="HATPase_c"/>
    <property type="match status" value="1"/>
</dbReference>
<feature type="modified residue" description="4-aspartylphosphate" evidence="7">
    <location>
        <position position="692"/>
    </location>
</feature>
<dbReference type="STRING" id="323259.Mhun_0989"/>
<keyword evidence="14" id="KW-1185">Reference proteome</keyword>
<dbReference type="PRINTS" id="PR00344">
    <property type="entry name" value="BCTRLSENSOR"/>
</dbReference>
<dbReference type="Gene3D" id="3.30.565.10">
    <property type="entry name" value="Histidine kinase-like ATPase, C-terminal domain"/>
    <property type="match status" value="1"/>
</dbReference>
<dbReference type="InterPro" id="IPR004358">
    <property type="entry name" value="Sig_transdc_His_kin-like_C"/>
</dbReference>
<dbReference type="Gene3D" id="2.30.30.40">
    <property type="entry name" value="SH3 Domains"/>
    <property type="match status" value="1"/>
</dbReference>
<evidence type="ECO:0000256" key="3">
    <source>
        <dbReference type="ARBA" id="ARBA00022553"/>
    </source>
</evidence>
<evidence type="ECO:0000256" key="6">
    <source>
        <dbReference type="PROSITE-ProRule" id="PRU00110"/>
    </source>
</evidence>
<sequence>MDLQDEEFLAKLLATFGEEAADHLQAIIAGILVIEQDPSRSQQSEIEPVYRATHSLKGAARAVGLKDIETICQHLESVFSSVRKGEMILRQVEFDLIHDVITTLELLLAGDKKVKITPIIQKLKTAVHSSQTPPIREVSQDPPQKPIIRKPATPPDTSQSEPVTPELLSVSSTGKGIAGPKIRISEERLTSLYESADDLLSYRMSAGSHLSELKSISRSVQTWRWSLSRVEGDIANLKRQFQGTNDFLDRLLHFIDTTRDIIGSCETKLDSTIRAMTQDHSEMDSAITQLIESIREVVLVPFSSLTDAYPRMVRDIAREQGKKVSLRITGSDIEIDRRILDGIRDPMIHLIRNAVDHGIEPEEVRLRDGKPAEGNLSIEIVHNRANQISITISDDGKGIDPQTAVAVAISKGLLDEDEAQALTDREKVRLIFQSGFTTSSHVSTVSGRGLGLAIAQEKINQVGGIVDVESIPGKLTRFLLTVPITLATFRGILVYAENRPFFLPLNEVERVMIPDASDITTIEGRTVLYLENQAIPVALLSSVLGLSSGSPQSEDARSLVLLRTPNRRFGLIVNQIGGAQEIVVRDLGPQLKDIRFVSGVAILSNALIVPVLQVEDIAEEMQGKTRIGVSEQELPSSLSGRRKIMVVEDSITSRMLLKNILEGAGYDVETAVDGLDAFTRLKTLPVDIVVSDVDMPRMNGFALTEKIRSEKKLSDLPVILVTSLDSREDREHGITVGANAYIIKSSFDQGNLLEVITRLIGAGR</sequence>
<dbReference type="InterPro" id="IPR005467">
    <property type="entry name" value="His_kinase_dom"/>
</dbReference>
<dbReference type="PANTHER" id="PTHR43395:SF1">
    <property type="entry name" value="CHEMOTAXIS PROTEIN CHEA"/>
    <property type="match status" value="1"/>
</dbReference>
<gene>
    <name evidence="13" type="ordered locus">Mhun_0989</name>
</gene>
<evidence type="ECO:0000313" key="13">
    <source>
        <dbReference type="EMBL" id="ABD40739.1"/>
    </source>
</evidence>
<dbReference type="InterPro" id="IPR036061">
    <property type="entry name" value="CheW-like_dom_sf"/>
</dbReference>
<dbReference type="AlphaFoldDB" id="Q2FQU0"/>
<dbReference type="InterPro" id="IPR008207">
    <property type="entry name" value="Sig_transdc_His_kin_Hpt_dom"/>
</dbReference>
<dbReference type="EMBL" id="CP000254">
    <property type="protein sequence ID" value="ABD40739.1"/>
    <property type="molecule type" value="Genomic_DNA"/>
</dbReference>
<protein>
    <recommendedName>
        <fullName evidence="2">histidine kinase</fullName>
        <ecNumber evidence="2">2.7.13.3</ecNumber>
    </recommendedName>
</protein>
<feature type="domain" description="Histidine kinase" evidence="9">
    <location>
        <begin position="287"/>
        <end position="486"/>
    </location>
</feature>
<dbReference type="GO" id="GO:0000160">
    <property type="term" value="P:phosphorelay signal transduction system"/>
    <property type="evidence" value="ECO:0007669"/>
    <property type="project" value="InterPro"/>
</dbReference>
<dbReference type="OrthoDB" id="293137at2157"/>
<dbReference type="InterPro" id="IPR003594">
    <property type="entry name" value="HATPase_dom"/>
</dbReference>
<dbReference type="HOGENOM" id="CLU_000650_2_1_2"/>
<evidence type="ECO:0000256" key="5">
    <source>
        <dbReference type="ARBA" id="ARBA00022777"/>
    </source>
</evidence>
<evidence type="ECO:0000259" key="12">
    <source>
        <dbReference type="PROSITE" id="PS50894"/>
    </source>
</evidence>
<proteinExistence type="predicted"/>
<dbReference type="Pfam" id="PF01584">
    <property type="entry name" value="CheW"/>
    <property type="match status" value="1"/>
</dbReference>
<keyword evidence="3 7" id="KW-0597">Phosphoprotein</keyword>
<evidence type="ECO:0000256" key="2">
    <source>
        <dbReference type="ARBA" id="ARBA00012438"/>
    </source>
</evidence>
<dbReference type="Gene3D" id="3.40.50.2300">
    <property type="match status" value="1"/>
</dbReference>
<feature type="domain" description="HPt" evidence="12">
    <location>
        <begin position="5"/>
        <end position="114"/>
    </location>
</feature>
<dbReference type="Proteomes" id="UP000001941">
    <property type="component" value="Chromosome"/>
</dbReference>
<keyword evidence="5 13" id="KW-0418">Kinase</keyword>
<comment type="catalytic activity">
    <reaction evidence="1">
        <text>ATP + protein L-histidine = ADP + protein N-phospho-L-histidine.</text>
        <dbReference type="EC" id="2.7.13.3"/>
    </reaction>
</comment>
<dbReference type="InterPro" id="IPR036641">
    <property type="entry name" value="HPT_dom_sf"/>
</dbReference>